<sequence>MEDLSDSIPCSSIAVDSVLRMSSAGVIWGSCFGPFDAKRHGKFCFFSPMLVCLDIGFWGDKSGLFAAIFSFANCGIQRYRQQKDWVNTLAAGVVAGAAFGAGTRNWKQVAGITGLFCTFFQFAKDSKSV</sequence>
<keyword evidence="2" id="KW-0812">Transmembrane</keyword>
<proteinExistence type="predicted"/>
<evidence type="ECO:0000256" key="3">
    <source>
        <dbReference type="ARBA" id="ARBA00022989"/>
    </source>
</evidence>
<keyword evidence="4" id="KW-0472">Membrane</keyword>
<gene>
    <name evidence="5" type="ORF">DH2020_031182</name>
</gene>
<protein>
    <submittedName>
        <fullName evidence="5">Uncharacterized protein</fullName>
    </submittedName>
</protein>
<comment type="caution">
    <text evidence="5">The sequence shown here is derived from an EMBL/GenBank/DDBJ whole genome shotgun (WGS) entry which is preliminary data.</text>
</comment>
<accession>A0ABR0VL43</accession>
<organism evidence="5 6">
    <name type="scientific">Rehmannia glutinosa</name>
    <name type="common">Chinese foxglove</name>
    <dbReference type="NCBI Taxonomy" id="99300"/>
    <lineage>
        <taxon>Eukaryota</taxon>
        <taxon>Viridiplantae</taxon>
        <taxon>Streptophyta</taxon>
        <taxon>Embryophyta</taxon>
        <taxon>Tracheophyta</taxon>
        <taxon>Spermatophyta</taxon>
        <taxon>Magnoliopsida</taxon>
        <taxon>eudicotyledons</taxon>
        <taxon>Gunneridae</taxon>
        <taxon>Pentapetalae</taxon>
        <taxon>asterids</taxon>
        <taxon>lamiids</taxon>
        <taxon>Lamiales</taxon>
        <taxon>Orobanchaceae</taxon>
        <taxon>Rehmannieae</taxon>
        <taxon>Rehmannia</taxon>
    </lineage>
</organism>
<evidence type="ECO:0000256" key="1">
    <source>
        <dbReference type="ARBA" id="ARBA00004141"/>
    </source>
</evidence>
<reference evidence="5 6" key="1">
    <citation type="journal article" date="2021" name="Comput. Struct. Biotechnol. J.">
        <title>De novo genome assembly of the potent medicinal plant Rehmannia glutinosa using nanopore technology.</title>
        <authorList>
            <person name="Ma L."/>
            <person name="Dong C."/>
            <person name="Song C."/>
            <person name="Wang X."/>
            <person name="Zheng X."/>
            <person name="Niu Y."/>
            <person name="Chen S."/>
            <person name="Feng W."/>
        </authorList>
    </citation>
    <scope>NUCLEOTIDE SEQUENCE [LARGE SCALE GENOMIC DNA]</scope>
    <source>
        <strain evidence="5">DH-2019</strain>
    </source>
</reference>
<dbReference type="Pfam" id="PF02466">
    <property type="entry name" value="Tim17"/>
    <property type="match status" value="1"/>
</dbReference>
<name>A0ABR0VL43_REHGL</name>
<evidence type="ECO:0000256" key="4">
    <source>
        <dbReference type="ARBA" id="ARBA00023136"/>
    </source>
</evidence>
<comment type="subcellular location">
    <subcellularLocation>
        <location evidence="1">Membrane</location>
        <topology evidence="1">Multi-pass membrane protein</topology>
    </subcellularLocation>
</comment>
<keyword evidence="6" id="KW-1185">Reference proteome</keyword>
<dbReference type="InterPro" id="IPR039175">
    <property type="entry name" value="TIM22"/>
</dbReference>
<evidence type="ECO:0000256" key="2">
    <source>
        <dbReference type="ARBA" id="ARBA00022692"/>
    </source>
</evidence>
<dbReference type="EMBL" id="JABTTQ020001118">
    <property type="protein sequence ID" value="KAK6135061.1"/>
    <property type="molecule type" value="Genomic_DNA"/>
</dbReference>
<dbReference type="PANTHER" id="PTHR14110">
    <property type="entry name" value="MITOCHONDRIAL IMPORT INNER MEMBRANE TRANSLOCASE SUBUNIT TIM22"/>
    <property type="match status" value="1"/>
</dbReference>
<keyword evidence="3" id="KW-1133">Transmembrane helix</keyword>
<dbReference type="Proteomes" id="UP001318860">
    <property type="component" value="Unassembled WGS sequence"/>
</dbReference>
<evidence type="ECO:0000313" key="6">
    <source>
        <dbReference type="Proteomes" id="UP001318860"/>
    </source>
</evidence>
<dbReference type="PANTHER" id="PTHR14110:SF5">
    <property type="entry name" value="OUTER ENVELOPE PORE PROTEIN 16-4, CHLOROPLASTIC"/>
    <property type="match status" value="1"/>
</dbReference>
<evidence type="ECO:0000313" key="5">
    <source>
        <dbReference type="EMBL" id="KAK6135061.1"/>
    </source>
</evidence>